<keyword evidence="1" id="KW-1133">Transmembrane helix</keyword>
<evidence type="ECO:0000313" key="3">
    <source>
        <dbReference type="Proteomes" id="UP000693972"/>
    </source>
</evidence>
<dbReference type="AlphaFoldDB" id="A0A975TYW5"/>
<keyword evidence="1" id="KW-0812">Transmembrane</keyword>
<evidence type="ECO:0000256" key="1">
    <source>
        <dbReference type="SAM" id="Phobius"/>
    </source>
</evidence>
<name>A0A975TYW5_9RHOB</name>
<dbReference type="Proteomes" id="UP000693972">
    <property type="component" value="Unassembled WGS sequence"/>
</dbReference>
<feature type="transmembrane region" description="Helical" evidence="1">
    <location>
        <begin position="7"/>
        <end position="26"/>
    </location>
</feature>
<dbReference type="EMBL" id="JAIMBW010000001">
    <property type="protein sequence ID" value="MBY4893076.1"/>
    <property type="molecule type" value="Genomic_DNA"/>
</dbReference>
<gene>
    <name evidence="2" type="ORF">KUL25_09900</name>
</gene>
<dbReference type="EMBL" id="CP078073">
    <property type="protein sequence ID" value="QXL89786.1"/>
    <property type="molecule type" value="Genomic_DNA"/>
</dbReference>
<sequence length="154" mass="16389">MNIFTEAPLWIWPLLAGLVVVGLGALRERRVPTWMIYALPVLVVLALRSVAGLQPALPGWAVFAVVWVGSALVGYRLANRWVIARTDGHVRLRGEALTLVALMLIFWANFAAGVLDAVAPAALHSAIGVGAFAGLLAAASGQFAGRALWIARRT</sequence>
<feature type="transmembrane region" description="Helical" evidence="1">
    <location>
        <begin position="33"/>
        <end position="51"/>
    </location>
</feature>
<keyword evidence="1" id="KW-0472">Membrane</keyword>
<feature type="transmembrane region" description="Helical" evidence="1">
    <location>
        <begin position="57"/>
        <end position="75"/>
    </location>
</feature>
<protein>
    <recommendedName>
        <fullName evidence="4">DUF1453 domain-containing protein</fullName>
    </recommendedName>
</protein>
<dbReference type="RefSeq" id="WP_257892809.1">
    <property type="nucleotide sequence ID" value="NZ_JAIMBW010000001.1"/>
</dbReference>
<proteinExistence type="predicted"/>
<feature type="transmembrane region" description="Helical" evidence="1">
    <location>
        <begin position="96"/>
        <end position="115"/>
    </location>
</feature>
<organism evidence="2">
    <name type="scientific">Gymnodinialimonas phycosphaerae</name>
    <dbReference type="NCBI Taxonomy" id="2841589"/>
    <lineage>
        <taxon>Bacteria</taxon>
        <taxon>Pseudomonadati</taxon>
        <taxon>Pseudomonadota</taxon>
        <taxon>Alphaproteobacteria</taxon>
        <taxon>Rhodobacterales</taxon>
        <taxon>Paracoccaceae</taxon>
        <taxon>Gymnodinialimonas</taxon>
    </lineage>
</organism>
<feature type="transmembrane region" description="Helical" evidence="1">
    <location>
        <begin position="121"/>
        <end position="144"/>
    </location>
</feature>
<keyword evidence="3" id="KW-1185">Reference proteome</keyword>
<accession>A0A975TYW5</accession>
<evidence type="ECO:0000313" key="2">
    <source>
        <dbReference type="EMBL" id="QXL89786.1"/>
    </source>
</evidence>
<evidence type="ECO:0008006" key="4">
    <source>
        <dbReference type="Google" id="ProtNLM"/>
    </source>
</evidence>
<reference evidence="2 3" key="1">
    <citation type="submission" date="2021-07" db="EMBL/GenBank/DDBJ databases">
        <title>Karlodiniumbacter phycospheric gen. nov., sp. nov., a phycosphere bacterium isolated from karlodinium veneficum.</title>
        <authorList>
            <person name="Peng Y."/>
            <person name="Jiang L."/>
            <person name="Lee J."/>
        </authorList>
    </citation>
    <scope>NUCLEOTIDE SEQUENCE</scope>
    <source>
        <strain evidence="2 3">N5</strain>
    </source>
</reference>